<accession>A0A0V1C8A7</accession>
<protein>
    <submittedName>
        <fullName evidence="1">Uncharacterized protein</fullName>
    </submittedName>
</protein>
<gene>
    <name evidence="1" type="ORF">T03_7364</name>
</gene>
<evidence type="ECO:0000313" key="1">
    <source>
        <dbReference type="EMBL" id="KRY45425.1"/>
    </source>
</evidence>
<proteinExistence type="predicted"/>
<sequence length="185" mass="21449">MEILYFTCLTRGNSFVNGSTAISVYVNEYLLVISLGCWLELTLHFRSKDSTYISCKGLLTYFVLNFYCMMIRHNLEQKRTISDNFKYFLKYFRDELRKEIELSVVKISKQVMDLRHARIIKTMLTIAVQMIIETWCSTISATCADFSVFLPVTEGFLGIVFPLFLADDRTVVVTYPIDSMDFLTA</sequence>
<organism evidence="1 2">
    <name type="scientific">Trichinella britovi</name>
    <name type="common">Parasitic roundworm</name>
    <dbReference type="NCBI Taxonomy" id="45882"/>
    <lineage>
        <taxon>Eukaryota</taxon>
        <taxon>Metazoa</taxon>
        <taxon>Ecdysozoa</taxon>
        <taxon>Nematoda</taxon>
        <taxon>Enoplea</taxon>
        <taxon>Dorylaimia</taxon>
        <taxon>Trichinellida</taxon>
        <taxon>Trichinellidae</taxon>
        <taxon>Trichinella</taxon>
    </lineage>
</organism>
<dbReference type="AlphaFoldDB" id="A0A0V1C8A7"/>
<keyword evidence="2" id="KW-1185">Reference proteome</keyword>
<dbReference type="EMBL" id="JYDI01000363">
    <property type="protein sequence ID" value="KRY45425.1"/>
    <property type="molecule type" value="Genomic_DNA"/>
</dbReference>
<reference evidence="1 2" key="1">
    <citation type="submission" date="2015-01" db="EMBL/GenBank/DDBJ databases">
        <title>Evolution of Trichinella species and genotypes.</title>
        <authorList>
            <person name="Korhonen P.K."/>
            <person name="Edoardo P."/>
            <person name="Giuseppe L.R."/>
            <person name="Gasser R.B."/>
        </authorList>
    </citation>
    <scope>NUCLEOTIDE SEQUENCE [LARGE SCALE GENOMIC DNA]</scope>
    <source>
        <strain evidence="1">ISS120</strain>
    </source>
</reference>
<name>A0A0V1C8A7_TRIBR</name>
<evidence type="ECO:0000313" key="2">
    <source>
        <dbReference type="Proteomes" id="UP000054653"/>
    </source>
</evidence>
<comment type="caution">
    <text evidence="1">The sequence shown here is derived from an EMBL/GenBank/DDBJ whole genome shotgun (WGS) entry which is preliminary data.</text>
</comment>
<dbReference type="Proteomes" id="UP000054653">
    <property type="component" value="Unassembled WGS sequence"/>
</dbReference>